<accession>A0A0D0ADP8</accession>
<reference evidence="2" key="2">
    <citation type="submission" date="2015-01" db="EMBL/GenBank/DDBJ databases">
        <title>Evolutionary Origins and Diversification of the Mycorrhizal Mutualists.</title>
        <authorList>
            <consortium name="DOE Joint Genome Institute"/>
            <consortium name="Mycorrhizal Genomics Consortium"/>
            <person name="Kohler A."/>
            <person name="Kuo A."/>
            <person name="Nagy L.G."/>
            <person name="Floudas D."/>
            <person name="Copeland A."/>
            <person name="Barry K.W."/>
            <person name="Cichocki N."/>
            <person name="Veneault-Fourrey C."/>
            <person name="LaButti K."/>
            <person name="Lindquist E.A."/>
            <person name="Lipzen A."/>
            <person name="Lundell T."/>
            <person name="Morin E."/>
            <person name="Murat C."/>
            <person name="Riley R."/>
            <person name="Ohm R."/>
            <person name="Sun H."/>
            <person name="Tunlid A."/>
            <person name="Henrissat B."/>
            <person name="Grigoriev I.V."/>
            <person name="Hibbett D.S."/>
            <person name="Martin F."/>
        </authorList>
    </citation>
    <scope>NUCLEOTIDE SEQUENCE [LARGE SCALE GENOMIC DNA]</scope>
    <source>
        <strain evidence="2">UH-Slu-Lm8-n1</strain>
    </source>
</reference>
<dbReference type="OrthoDB" id="2548233at2759"/>
<gene>
    <name evidence="1" type="ORF">CY34DRAFT_16503</name>
</gene>
<organism evidence="1 2">
    <name type="scientific">Suillus luteus UH-Slu-Lm8-n1</name>
    <dbReference type="NCBI Taxonomy" id="930992"/>
    <lineage>
        <taxon>Eukaryota</taxon>
        <taxon>Fungi</taxon>
        <taxon>Dikarya</taxon>
        <taxon>Basidiomycota</taxon>
        <taxon>Agaricomycotina</taxon>
        <taxon>Agaricomycetes</taxon>
        <taxon>Agaricomycetidae</taxon>
        <taxon>Boletales</taxon>
        <taxon>Suillineae</taxon>
        <taxon>Suillaceae</taxon>
        <taxon>Suillus</taxon>
    </lineage>
</organism>
<dbReference type="Proteomes" id="UP000054485">
    <property type="component" value="Unassembled WGS sequence"/>
</dbReference>
<dbReference type="Gene3D" id="3.30.559.30">
    <property type="entry name" value="Nonribosomal peptide synthetase, condensation domain"/>
    <property type="match status" value="1"/>
</dbReference>
<protein>
    <submittedName>
        <fullName evidence="1">Uncharacterized protein</fullName>
    </submittedName>
</protein>
<dbReference type="InParanoid" id="A0A0D0ADP8"/>
<dbReference type="HOGENOM" id="CLU_906653_0_0_1"/>
<dbReference type="AlphaFoldDB" id="A0A0D0ADP8"/>
<sequence length="307" mass="33749">MNRYLAQLVKVLSGSSGTSESIKWGNELENLPPSAYSILNSNEPLPVSSFFTEEPSSDHEYYKSLASVLSGFSAAVKVLFILSFDGFVAYYEHEGHIRFRTRPKDTEWPKTCHDELLLPLDESTAIQNAVENYGFTLTHLAHAALAMVVIFDNPPNRASSAHFMNSVSLANFRSQLDPNHCALHPGNVLGVFMTRIPASAFLSSDGSVLPFDRDMLLRVAEIAKGQCLAHEELPTVLSTMPQVGEVLASATVQAAFANMLLLNQCFSFLNDGEGEKYLNCVFEDDAGKTVLEAIKFFTSLTRFDPGP</sequence>
<dbReference type="STRING" id="930992.A0A0D0ADP8"/>
<reference evidence="1 2" key="1">
    <citation type="submission" date="2014-04" db="EMBL/GenBank/DDBJ databases">
        <authorList>
            <consortium name="DOE Joint Genome Institute"/>
            <person name="Kuo A."/>
            <person name="Ruytinx J."/>
            <person name="Rineau F."/>
            <person name="Colpaert J."/>
            <person name="Kohler A."/>
            <person name="Nagy L.G."/>
            <person name="Floudas D."/>
            <person name="Copeland A."/>
            <person name="Barry K.W."/>
            <person name="Cichocki N."/>
            <person name="Veneault-Fourrey C."/>
            <person name="LaButti K."/>
            <person name="Lindquist E.A."/>
            <person name="Lipzen A."/>
            <person name="Lundell T."/>
            <person name="Morin E."/>
            <person name="Murat C."/>
            <person name="Sun H."/>
            <person name="Tunlid A."/>
            <person name="Henrissat B."/>
            <person name="Grigoriev I.V."/>
            <person name="Hibbett D.S."/>
            <person name="Martin F."/>
            <person name="Nordberg H.P."/>
            <person name="Cantor M.N."/>
            <person name="Hua S.X."/>
        </authorList>
    </citation>
    <scope>NUCLEOTIDE SEQUENCE [LARGE SCALE GENOMIC DNA]</scope>
    <source>
        <strain evidence="1 2">UH-Slu-Lm8-n1</strain>
    </source>
</reference>
<evidence type="ECO:0000313" key="2">
    <source>
        <dbReference type="Proteomes" id="UP000054485"/>
    </source>
</evidence>
<proteinExistence type="predicted"/>
<evidence type="ECO:0000313" key="1">
    <source>
        <dbReference type="EMBL" id="KIK36259.1"/>
    </source>
</evidence>
<keyword evidence="2" id="KW-1185">Reference proteome</keyword>
<dbReference type="EMBL" id="KN835545">
    <property type="protein sequence ID" value="KIK36259.1"/>
    <property type="molecule type" value="Genomic_DNA"/>
</dbReference>
<name>A0A0D0ADP8_9AGAM</name>